<protein>
    <submittedName>
        <fullName evidence="1">Uncharacterized protein</fullName>
    </submittedName>
</protein>
<dbReference type="AlphaFoldDB" id="A0A3N4K7Z3"/>
<evidence type="ECO:0000313" key="1">
    <source>
        <dbReference type="EMBL" id="RPB06644.1"/>
    </source>
</evidence>
<dbReference type="EMBL" id="ML119247">
    <property type="protein sequence ID" value="RPB06644.1"/>
    <property type="molecule type" value="Genomic_DNA"/>
</dbReference>
<keyword evidence="2" id="KW-1185">Reference proteome</keyword>
<organism evidence="1 2">
    <name type="scientific">Morchella conica CCBAS932</name>
    <dbReference type="NCBI Taxonomy" id="1392247"/>
    <lineage>
        <taxon>Eukaryota</taxon>
        <taxon>Fungi</taxon>
        <taxon>Dikarya</taxon>
        <taxon>Ascomycota</taxon>
        <taxon>Pezizomycotina</taxon>
        <taxon>Pezizomycetes</taxon>
        <taxon>Pezizales</taxon>
        <taxon>Morchellaceae</taxon>
        <taxon>Morchella</taxon>
    </lineage>
</organism>
<dbReference type="InParanoid" id="A0A3N4K7Z3"/>
<accession>A0A3N4K7Z3</accession>
<name>A0A3N4K7Z3_9PEZI</name>
<sequence length="122" mass="13959">MVVLFSFFLFFPSLSLSLSLTLTLTLSYFFYFLSFLFRPGRGLGWWSRDILVRGQRVDPKLFFPSPVANPYTPATKNMHHTIPATKRILAKWRSTTVNIIPRDTPPISYYLIPAVSGTKLQG</sequence>
<dbReference type="Proteomes" id="UP000277580">
    <property type="component" value="Unassembled WGS sequence"/>
</dbReference>
<evidence type="ECO:0000313" key="2">
    <source>
        <dbReference type="Proteomes" id="UP000277580"/>
    </source>
</evidence>
<proteinExistence type="predicted"/>
<gene>
    <name evidence="1" type="ORF">P167DRAFT_72082</name>
</gene>
<reference evidence="1 2" key="1">
    <citation type="journal article" date="2018" name="Nat. Ecol. Evol.">
        <title>Pezizomycetes genomes reveal the molecular basis of ectomycorrhizal truffle lifestyle.</title>
        <authorList>
            <person name="Murat C."/>
            <person name="Payen T."/>
            <person name="Noel B."/>
            <person name="Kuo A."/>
            <person name="Morin E."/>
            <person name="Chen J."/>
            <person name="Kohler A."/>
            <person name="Krizsan K."/>
            <person name="Balestrini R."/>
            <person name="Da Silva C."/>
            <person name="Montanini B."/>
            <person name="Hainaut M."/>
            <person name="Levati E."/>
            <person name="Barry K.W."/>
            <person name="Belfiori B."/>
            <person name="Cichocki N."/>
            <person name="Clum A."/>
            <person name="Dockter R.B."/>
            <person name="Fauchery L."/>
            <person name="Guy J."/>
            <person name="Iotti M."/>
            <person name="Le Tacon F."/>
            <person name="Lindquist E.A."/>
            <person name="Lipzen A."/>
            <person name="Malagnac F."/>
            <person name="Mello A."/>
            <person name="Molinier V."/>
            <person name="Miyauchi S."/>
            <person name="Poulain J."/>
            <person name="Riccioni C."/>
            <person name="Rubini A."/>
            <person name="Sitrit Y."/>
            <person name="Splivallo R."/>
            <person name="Traeger S."/>
            <person name="Wang M."/>
            <person name="Zifcakova L."/>
            <person name="Wipf D."/>
            <person name="Zambonelli A."/>
            <person name="Paolocci F."/>
            <person name="Nowrousian M."/>
            <person name="Ottonello S."/>
            <person name="Baldrian P."/>
            <person name="Spatafora J.W."/>
            <person name="Henrissat B."/>
            <person name="Nagy L.G."/>
            <person name="Aury J.M."/>
            <person name="Wincker P."/>
            <person name="Grigoriev I.V."/>
            <person name="Bonfante P."/>
            <person name="Martin F.M."/>
        </authorList>
    </citation>
    <scope>NUCLEOTIDE SEQUENCE [LARGE SCALE GENOMIC DNA]</scope>
    <source>
        <strain evidence="1 2">CCBAS932</strain>
    </source>
</reference>